<proteinExistence type="predicted"/>
<dbReference type="EMBL" id="JARJCM010000893">
    <property type="protein sequence ID" value="KAJ7015767.1"/>
    <property type="molecule type" value="Genomic_DNA"/>
</dbReference>
<name>A0AAD6RVR2_9AGAR</name>
<feature type="compositionally biased region" description="Basic residues" evidence="1">
    <location>
        <begin position="178"/>
        <end position="189"/>
    </location>
</feature>
<comment type="caution">
    <text evidence="2">The sequence shown here is derived from an EMBL/GenBank/DDBJ whole genome shotgun (WGS) entry which is preliminary data.</text>
</comment>
<organism evidence="2 3">
    <name type="scientific">Mycena alexandri</name>
    <dbReference type="NCBI Taxonomy" id="1745969"/>
    <lineage>
        <taxon>Eukaryota</taxon>
        <taxon>Fungi</taxon>
        <taxon>Dikarya</taxon>
        <taxon>Basidiomycota</taxon>
        <taxon>Agaricomycotina</taxon>
        <taxon>Agaricomycetes</taxon>
        <taxon>Agaricomycetidae</taxon>
        <taxon>Agaricales</taxon>
        <taxon>Marasmiineae</taxon>
        <taxon>Mycenaceae</taxon>
        <taxon>Mycena</taxon>
    </lineage>
</organism>
<feature type="non-terminal residue" evidence="2">
    <location>
        <position position="237"/>
    </location>
</feature>
<gene>
    <name evidence="2" type="ORF">C8F04DRAFT_1171737</name>
</gene>
<protein>
    <submittedName>
        <fullName evidence="2">Uncharacterized protein</fullName>
    </submittedName>
</protein>
<reference evidence="2" key="1">
    <citation type="submission" date="2023-03" db="EMBL/GenBank/DDBJ databases">
        <title>Massive genome expansion in bonnet fungi (Mycena s.s.) driven by repeated elements and novel gene families across ecological guilds.</title>
        <authorList>
            <consortium name="Lawrence Berkeley National Laboratory"/>
            <person name="Harder C.B."/>
            <person name="Miyauchi S."/>
            <person name="Viragh M."/>
            <person name="Kuo A."/>
            <person name="Thoen E."/>
            <person name="Andreopoulos B."/>
            <person name="Lu D."/>
            <person name="Skrede I."/>
            <person name="Drula E."/>
            <person name="Henrissat B."/>
            <person name="Morin E."/>
            <person name="Kohler A."/>
            <person name="Barry K."/>
            <person name="LaButti K."/>
            <person name="Morin E."/>
            <person name="Salamov A."/>
            <person name="Lipzen A."/>
            <person name="Mereny Z."/>
            <person name="Hegedus B."/>
            <person name="Baldrian P."/>
            <person name="Stursova M."/>
            <person name="Weitz H."/>
            <person name="Taylor A."/>
            <person name="Grigoriev I.V."/>
            <person name="Nagy L.G."/>
            <person name="Martin F."/>
            <person name="Kauserud H."/>
        </authorList>
    </citation>
    <scope>NUCLEOTIDE SEQUENCE</scope>
    <source>
        <strain evidence="2">CBHHK200</strain>
    </source>
</reference>
<dbReference type="Proteomes" id="UP001218188">
    <property type="component" value="Unassembled WGS sequence"/>
</dbReference>
<feature type="compositionally biased region" description="Low complexity" evidence="1">
    <location>
        <begin position="126"/>
        <end position="160"/>
    </location>
</feature>
<evidence type="ECO:0000256" key="1">
    <source>
        <dbReference type="SAM" id="MobiDB-lite"/>
    </source>
</evidence>
<accession>A0AAD6RVR2</accession>
<feature type="region of interest" description="Disordered" evidence="1">
    <location>
        <begin position="21"/>
        <end position="210"/>
    </location>
</feature>
<sequence>MLDRRARPRVDAGKQLEALGLQYPLSPVSPPQLPTQSRRRASSAPLYSRRAAARPTPLTPRTGPPSDLTIACDSLPRPSKKRRVSDSSEATLSEETIVTKTQERETCVPAGLGGMRHGPRSDFDSEAAISSGSRSRSVSRATSASPPATSSSPFTAATSSVEQRPTPPPSASLAKAHFAPRIRRHHVRPPRTASSLAAPNAAGGTRRGPIQAFLPSASWDALRSHCEDAHPRLAATS</sequence>
<evidence type="ECO:0000313" key="3">
    <source>
        <dbReference type="Proteomes" id="UP001218188"/>
    </source>
</evidence>
<feature type="compositionally biased region" description="Low complexity" evidence="1">
    <location>
        <begin position="49"/>
        <end position="65"/>
    </location>
</feature>
<dbReference type="AlphaFoldDB" id="A0AAD6RVR2"/>
<evidence type="ECO:0000313" key="2">
    <source>
        <dbReference type="EMBL" id="KAJ7015767.1"/>
    </source>
</evidence>
<feature type="compositionally biased region" description="Polar residues" evidence="1">
    <location>
        <begin position="87"/>
        <end position="100"/>
    </location>
</feature>
<keyword evidence="3" id="KW-1185">Reference proteome</keyword>